<dbReference type="OrthoDB" id="3308at2759"/>
<dbReference type="PANTHER" id="PTHR12966">
    <property type="entry name" value="NADH DEHYDROGENASE UBIQUINONE 1 ALPHA SUBCOMPLEX SUBUNIT 13"/>
    <property type="match status" value="1"/>
</dbReference>
<evidence type="ECO:0000256" key="9">
    <source>
        <dbReference type="ARBA" id="ARBA00022989"/>
    </source>
</evidence>
<sequence length="152" mass="17929">MSKPVNYKQDMPPPGGYASITYKKVPTWSPKPLRIVAALSLIIPVGIWDYNRRKHVALKSMIEDDEGRQALEPLMEAETDRLILWQMRRNRDEENELMKDVPGWVTGTWFGESLFKTNPNFDKWVQPTYYEAYSHTRARDMHQHMYTRNKIA</sequence>
<evidence type="ECO:0000256" key="14">
    <source>
        <dbReference type="RuleBase" id="RU368034"/>
    </source>
</evidence>
<gene>
    <name evidence="15" type="ORF">OXX778_LOCUS7985</name>
</gene>
<evidence type="ECO:0000256" key="3">
    <source>
        <dbReference type="ARBA" id="ARBA00018192"/>
    </source>
</evidence>
<evidence type="ECO:0000256" key="10">
    <source>
        <dbReference type="ARBA" id="ARBA00023128"/>
    </source>
</evidence>
<comment type="caution">
    <text evidence="15">The sequence shown here is derived from an EMBL/GenBank/DDBJ whole genome shotgun (WGS) entry which is preliminary data.</text>
</comment>
<evidence type="ECO:0000256" key="5">
    <source>
        <dbReference type="ARBA" id="ARBA00022660"/>
    </source>
</evidence>
<protein>
    <recommendedName>
        <fullName evidence="3 14">NADH dehydrogenase [ubiquinone] 1 alpha subcomplex subunit 13</fullName>
    </recommendedName>
</protein>
<comment type="function">
    <text evidence="12">Accessory subunit of the mitochondrial membrane respiratory chain NADH dehydrogenase (Complex I), that is believed not to be involved in catalysis. Complex I functions in the transfer of electrons from NADH to the respiratory chain. The immediate electron acceptor for the enzyme is believed to be ubiquinone. Involved in the interferon/all-trans-retinoic acid (IFN/RA) induced cell death. This apoptotic activity is inhibited by interaction with viral IRF1. Prevents the transactivation of STAT3 target genes. May play a role in CARD15-mediated innate mucosal responses and serve to regulate intestinal epithelial cell responses to microbes.</text>
</comment>
<evidence type="ECO:0000256" key="11">
    <source>
        <dbReference type="ARBA" id="ARBA00023136"/>
    </source>
</evidence>
<dbReference type="PANTHER" id="PTHR12966:SF0">
    <property type="entry name" value="NADH DEHYDROGENASE [UBIQUINONE] 1 ALPHA SUBCOMPLEX SUBUNIT 13"/>
    <property type="match status" value="1"/>
</dbReference>
<keyword evidence="11" id="KW-0472">Membrane</keyword>
<keyword evidence="8 14" id="KW-0249">Electron transport</keyword>
<organism evidence="15 16">
    <name type="scientific">Brachionus calyciflorus</name>
    <dbReference type="NCBI Taxonomy" id="104777"/>
    <lineage>
        <taxon>Eukaryota</taxon>
        <taxon>Metazoa</taxon>
        <taxon>Spiralia</taxon>
        <taxon>Gnathifera</taxon>
        <taxon>Rotifera</taxon>
        <taxon>Eurotatoria</taxon>
        <taxon>Monogononta</taxon>
        <taxon>Pseudotrocha</taxon>
        <taxon>Ploima</taxon>
        <taxon>Brachionidae</taxon>
        <taxon>Brachionus</taxon>
    </lineage>
</organism>
<dbReference type="GO" id="GO:0045271">
    <property type="term" value="C:respiratory chain complex I"/>
    <property type="evidence" value="ECO:0007669"/>
    <property type="project" value="UniProtKB-UniRule"/>
</dbReference>
<evidence type="ECO:0000256" key="4">
    <source>
        <dbReference type="ARBA" id="ARBA00022448"/>
    </source>
</evidence>
<keyword evidence="10 14" id="KW-0496">Mitochondrion</keyword>
<comment type="function">
    <text evidence="14">Complex I functions in the transfer of electrons from NADH to the respiratory chain. Accessory subunit of the mitochondrial membrane respiratory chain NADH dehydrogenase (Complex I), that is believed not to be involved in catalysis.</text>
</comment>
<evidence type="ECO:0000256" key="7">
    <source>
        <dbReference type="ARBA" id="ARBA00022792"/>
    </source>
</evidence>
<dbReference type="AlphaFoldDB" id="A0A813V1I3"/>
<name>A0A813V1I3_9BILA</name>
<evidence type="ECO:0000256" key="2">
    <source>
        <dbReference type="ARBA" id="ARBA00007312"/>
    </source>
</evidence>
<keyword evidence="9" id="KW-1133">Transmembrane helix</keyword>
<comment type="subcellular location">
    <subcellularLocation>
        <location evidence="1 14">Mitochondrion inner membrane</location>
        <topology evidence="1 14">Single-pass membrane protein</topology>
        <orientation evidence="1 14">Matrix side</orientation>
    </subcellularLocation>
</comment>
<evidence type="ECO:0000256" key="13">
    <source>
        <dbReference type="ARBA" id="ARBA00046797"/>
    </source>
</evidence>
<evidence type="ECO:0000313" key="16">
    <source>
        <dbReference type="Proteomes" id="UP000663879"/>
    </source>
</evidence>
<dbReference type="EMBL" id="CAJNOC010001064">
    <property type="protein sequence ID" value="CAF0831416.1"/>
    <property type="molecule type" value="Genomic_DNA"/>
</dbReference>
<evidence type="ECO:0000256" key="6">
    <source>
        <dbReference type="ARBA" id="ARBA00022692"/>
    </source>
</evidence>
<keyword evidence="5 14" id="KW-0679">Respiratory chain</keyword>
<comment type="subunit">
    <text evidence="13">Complex I is composed of 45 different subunits. Interacts with CARD15, but not with CARD4. Interacts with STAT3, but not with STAT1, STAT2 and STAT5A. Interacts with OLFM4.</text>
</comment>
<keyword evidence="6" id="KW-0812">Transmembrane</keyword>
<keyword evidence="16" id="KW-1185">Reference proteome</keyword>
<evidence type="ECO:0000313" key="15">
    <source>
        <dbReference type="EMBL" id="CAF0831416.1"/>
    </source>
</evidence>
<comment type="similarity">
    <text evidence="2 14">Belongs to the complex I NDUFA13 subunit family.</text>
</comment>
<dbReference type="Proteomes" id="UP000663879">
    <property type="component" value="Unassembled WGS sequence"/>
</dbReference>
<keyword evidence="7 14" id="KW-0999">Mitochondrion inner membrane</keyword>
<accession>A0A813V1I3</accession>
<dbReference type="Pfam" id="PF06212">
    <property type="entry name" value="GRIM-19"/>
    <property type="match status" value="1"/>
</dbReference>
<dbReference type="GO" id="GO:0005743">
    <property type="term" value="C:mitochondrial inner membrane"/>
    <property type="evidence" value="ECO:0007669"/>
    <property type="project" value="UniProtKB-SubCell"/>
</dbReference>
<dbReference type="InterPro" id="IPR009346">
    <property type="entry name" value="GRIM-19"/>
</dbReference>
<proteinExistence type="inferred from homology"/>
<keyword evidence="4 14" id="KW-0813">Transport</keyword>
<reference evidence="15" key="1">
    <citation type="submission" date="2021-02" db="EMBL/GenBank/DDBJ databases">
        <authorList>
            <person name="Nowell W R."/>
        </authorList>
    </citation>
    <scope>NUCLEOTIDE SEQUENCE</scope>
    <source>
        <strain evidence="15">Ploen Becks lab</strain>
    </source>
</reference>
<evidence type="ECO:0000256" key="8">
    <source>
        <dbReference type="ARBA" id="ARBA00022982"/>
    </source>
</evidence>
<evidence type="ECO:0000256" key="12">
    <source>
        <dbReference type="ARBA" id="ARBA00045908"/>
    </source>
</evidence>
<evidence type="ECO:0000256" key="1">
    <source>
        <dbReference type="ARBA" id="ARBA00004298"/>
    </source>
</evidence>